<sequence>MGNKKGSTHQAQNGSSTNQTSPSKSSKAKQKGKGTGRSWKRRVWTKVEASLWVIGAAFFLWRGDGIYNLPDVIRLDDNVDRRWLYCGTAFLALHFLIFLYLRLWLQWYRGFEDWVKAAPVAIPLSIICLLSGGIMLAVALWVPLGYLSPFAVAVCLMGAVVAPHLIPSWLPLFGGRAER</sequence>
<evidence type="ECO:0000313" key="3">
    <source>
        <dbReference type="EMBL" id="CAL5221893.1"/>
    </source>
</evidence>
<dbReference type="PANTHER" id="PTHR31134">
    <property type="entry name" value="TRANSMEMBRANE PROTEIN 128"/>
    <property type="match status" value="1"/>
</dbReference>
<organism evidence="3 4">
    <name type="scientific">Coccomyxa viridis</name>
    <dbReference type="NCBI Taxonomy" id="1274662"/>
    <lineage>
        <taxon>Eukaryota</taxon>
        <taxon>Viridiplantae</taxon>
        <taxon>Chlorophyta</taxon>
        <taxon>core chlorophytes</taxon>
        <taxon>Trebouxiophyceae</taxon>
        <taxon>Trebouxiophyceae incertae sedis</taxon>
        <taxon>Coccomyxaceae</taxon>
        <taxon>Coccomyxa</taxon>
    </lineage>
</organism>
<gene>
    <name evidence="3" type="primary">g4158</name>
    <name evidence="3" type="ORF">VP750_LOCUS3552</name>
</gene>
<keyword evidence="2" id="KW-1133">Transmembrane helix</keyword>
<keyword evidence="4" id="KW-1185">Reference proteome</keyword>
<evidence type="ECO:0000256" key="2">
    <source>
        <dbReference type="SAM" id="Phobius"/>
    </source>
</evidence>
<keyword evidence="2" id="KW-0812">Transmembrane</keyword>
<protein>
    <submittedName>
        <fullName evidence="3">G4158 protein</fullName>
    </submittedName>
</protein>
<evidence type="ECO:0000313" key="4">
    <source>
        <dbReference type="Proteomes" id="UP001497392"/>
    </source>
</evidence>
<dbReference type="PANTHER" id="PTHR31134:SF1">
    <property type="entry name" value="TRANSMEMBRANE PROTEIN 128"/>
    <property type="match status" value="1"/>
</dbReference>
<feature type="transmembrane region" description="Helical" evidence="2">
    <location>
        <begin position="82"/>
        <end position="105"/>
    </location>
</feature>
<accession>A0ABP1FUP0</accession>
<feature type="transmembrane region" description="Helical" evidence="2">
    <location>
        <begin position="117"/>
        <end position="144"/>
    </location>
</feature>
<dbReference type="Proteomes" id="UP001497392">
    <property type="component" value="Unassembled WGS sequence"/>
</dbReference>
<keyword evidence="2" id="KW-0472">Membrane</keyword>
<feature type="compositionally biased region" description="Low complexity" evidence="1">
    <location>
        <begin position="15"/>
        <end position="25"/>
    </location>
</feature>
<proteinExistence type="predicted"/>
<reference evidence="3 4" key="1">
    <citation type="submission" date="2024-06" db="EMBL/GenBank/DDBJ databases">
        <authorList>
            <person name="Kraege A."/>
            <person name="Thomma B."/>
        </authorList>
    </citation>
    <scope>NUCLEOTIDE SEQUENCE [LARGE SCALE GENOMIC DNA]</scope>
</reference>
<feature type="compositionally biased region" description="Basic residues" evidence="1">
    <location>
        <begin position="26"/>
        <end position="37"/>
    </location>
</feature>
<dbReference type="InterPro" id="IPR033579">
    <property type="entry name" value="TMEM128"/>
</dbReference>
<feature type="region of interest" description="Disordered" evidence="1">
    <location>
        <begin position="1"/>
        <end position="37"/>
    </location>
</feature>
<evidence type="ECO:0000256" key="1">
    <source>
        <dbReference type="SAM" id="MobiDB-lite"/>
    </source>
</evidence>
<dbReference type="Pfam" id="PF20479">
    <property type="entry name" value="TMEM128"/>
    <property type="match status" value="1"/>
</dbReference>
<name>A0ABP1FUP0_9CHLO</name>
<feature type="transmembrane region" description="Helical" evidence="2">
    <location>
        <begin position="150"/>
        <end position="173"/>
    </location>
</feature>
<dbReference type="EMBL" id="CAXHTA020000005">
    <property type="protein sequence ID" value="CAL5221893.1"/>
    <property type="molecule type" value="Genomic_DNA"/>
</dbReference>
<comment type="caution">
    <text evidence="3">The sequence shown here is derived from an EMBL/GenBank/DDBJ whole genome shotgun (WGS) entry which is preliminary data.</text>
</comment>